<evidence type="ECO:0000259" key="2">
    <source>
        <dbReference type="Pfam" id="PF08450"/>
    </source>
</evidence>
<evidence type="ECO:0000313" key="3">
    <source>
        <dbReference type="EMBL" id="TEY31295.1"/>
    </source>
</evidence>
<dbReference type="GO" id="GO:0004341">
    <property type="term" value="F:gluconolactonase activity"/>
    <property type="evidence" value="ECO:0007669"/>
    <property type="project" value="TreeGrafter"/>
</dbReference>
<name>A0A4Y8CGD6_9HELO</name>
<dbReference type="Pfam" id="PF08450">
    <property type="entry name" value="SGL"/>
    <property type="match status" value="1"/>
</dbReference>
<dbReference type="GO" id="GO:0005509">
    <property type="term" value="F:calcium ion binding"/>
    <property type="evidence" value="ECO:0007669"/>
    <property type="project" value="TreeGrafter"/>
</dbReference>
<sequence>MTTSMTTWLAKGPLLPRNLDFKKIFVAEDQTIHLMAANGRIHVLGTLEELREKLQKGNNYSINYTALNPQNRVFFCVEIEGYTGTLFMATKKKLGFVENYRDLGQRDSRVVSEGVLSRPYLSMEISDNVRYTECSVDSKGRLWLMAVEEKNSFGQLVCLDKCWKQPIRRYWCPKSFGRICWSLDDKTIYIYETARNNCIVAYGFDIETGVVIMNEERVFYEIPNRTKYPRAFVIDARDHMWCAIGGTSKIIRISPKSEVVGEIHLPSRHEPIDLQFVGNELVILTKRNITKEEVLLSGGTDDELVNKGKEASHGNIFTVDIGYTGKPRNLYKLDPEELSLLKRSGLSLGRKVEALTE</sequence>
<gene>
    <name evidence="3" type="ORF">BOTCAL_0804g00030</name>
</gene>
<protein>
    <recommendedName>
        <fullName evidence="2">SMP-30/Gluconolactonase/LRE-like region domain-containing protein</fullName>
    </recommendedName>
</protein>
<evidence type="ECO:0000313" key="4">
    <source>
        <dbReference type="Proteomes" id="UP000297299"/>
    </source>
</evidence>
<dbReference type="Proteomes" id="UP000297299">
    <property type="component" value="Unassembled WGS sequence"/>
</dbReference>
<comment type="caution">
    <text evidence="3">The sequence shown here is derived from an EMBL/GenBank/DDBJ whole genome shotgun (WGS) entry which is preliminary data.</text>
</comment>
<reference evidence="3 4" key="1">
    <citation type="submission" date="2017-11" db="EMBL/GenBank/DDBJ databases">
        <title>Comparative genomics of Botrytis spp.</title>
        <authorList>
            <person name="Valero-Jimenez C.A."/>
            <person name="Tapia P."/>
            <person name="Veloso J."/>
            <person name="Silva-Moreno E."/>
            <person name="Staats M."/>
            <person name="Valdes J.H."/>
            <person name="Van Kan J.A.L."/>
        </authorList>
    </citation>
    <scope>NUCLEOTIDE SEQUENCE [LARGE SCALE GENOMIC DNA]</scope>
    <source>
        <strain evidence="3 4">MUCL2830</strain>
    </source>
</reference>
<proteinExistence type="inferred from homology"/>
<dbReference type="SUPFAM" id="SSF63829">
    <property type="entry name" value="Calcium-dependent phosphotriesterase"/>
    <property type="match status" value="1"/>
</dbReference>
<keyword evidence="4" id="KW-1185">Reference proteome</keyword>
<dbReference type="Gene3D" id="2.120.10.30">
    <property type="entry name" value="TolB, C-terminal domain"/>
    <property type="match status" value="1"/>
</dbReference>
<accession>A0A4Y8CGD6</accession>
<evidence type="ECO:0000256" key="1">
    <source>
        <dbReference type="ARBA" id="ARBA00008853"/>
    </source>
</evidence>
<dbReference type="PANTHER" id="PTHR10907:SF47">
    <property type="entry name" value="REGUCALCIN"/>
    <property type="match status" value="1"/>
</dbReference>
<dbReference type="InterPro" id="IPR013658">
    <property type="entry name" value="SGL"/>
</dbReference>
<dbReference type="PANTHER" id="PTHR10907">
    <property type="entry name" value="REGUCALCIN"/>
    <property type="match status" value="1"/>
</dbReference>
<dbReference type="AlphaFoldDB" id="A0A4Y8CGD6"/>
<dbReference type="OrthoDB" id="423498at2759"/>
<organism evidence="3 4">
    <name type="scientific">Botryotinia calthae</name>
    <dbReference type="NCBI Taxonomy" id="38488"/>
    <lineage>
        <taxon>Eukaryota</taxon>
        <taxon>Fungi</taxon>
        <taxon>Dikarya</taxon>
        <taxon>Ascomycota</taxon>
        <taxon>Pezizomycotina</taxon>
        <taxon>Leotiomycetes</taxon>
        <taxon>Helotiales</taxon>
        <taxon>Sclerotiniaceae</taxon>
        <taxon>Botryotinia</taxon>
    </lineage>
</organism>
<dbReference type="STRING" id="38488.A0A4Y8CGD6"/>
<feature type="domain" description="SMP-30/Gluconolactonase/LRE-like region" evidence="2">
    <location>
        <begin position="124"/>
        <end position="282"/>
    </location>
</feature>
<dbReference type="EMBL" id="PHWZ01000800">
    <property type="protein sequence ID" value="TEY31295.1"/>
    <property type="molecule type" value="Genomic_DNA"/>
</dbReference>
<comment type="similarity">
    <text evidence="1">Belongs to the SMP-30/CGR1 family.</text>
</comment>
<dbReference type="InterPro" id="IPR011042">
    <property type="entry name" value="6-blade_b-propeller_TolB-like"/>
</dbReference>